<dbReference type="CDD" id="cd00143">
    <property type="entry name" value="PP2Cc"/>
    <property type="match status" value="1"/>
</dbReference>
<dbReference type="SMART" id="SM00331">
    <property type="entry name" value="PP2C_SIG"/>
    <property type="match status" value="1"/>
</dbReference>
<dbReference type="InterPro" id="IPR001932">
    <property type="entry name" value="PPM-type_phosphatase-like_dom"/>
</dbReference>
<dbReference type="GO" id="GO:0004722">
    <property type="term" value="F:protein serine/threonine phosphatase activity"/>
    <property type="evidence" value="ECO:0007669"/>
    <property type="project" value="InterPro"/>
</dbReference>
<dbReference type="SUPFAM" id="SSF81606">
    <property type="entry name" value="PP2C-like"/>
    <property type="match status" value="1"/>
</dbReference>
<dbReference type="EMBL" id="POUT01000017">
    <property type="protein sequence ID" value="PNG05218.1"/>
    <property type="molecule type" value="Genomic_DNA"/>
</dbReference>
<dbReference type="PANTHER" id="PTHR13832">
    <property type="entry name" value="PROTEIN PHOSPHATASE 2C"/>
    <property type="match status" value="1"/>
</dbReference>
<comment type="caution">
    <text evidence="2">The sequence shown here is derived from an EMBL/GenBank/DDBJ whole genome shotgun (WGS) entry which is preliminary data.</text>
</comment>
<sequence length="242" mass="26343">MTAMASRWRSTARTDTGKVRARNEDAFLDLPQAGLWAVADGMGGHQNGALASRLIVEQLAELPAGDLPQRLLALRRCLHELNRRLSQELTVTAARPDPVIGSTVVALLMDDERAACVWAGDSRCYLWRGGRLYQLSRDHSLLQQLIDQQQLSPELAARHPAAHALTRAIGASDSLELDILEFAVYPGDTLLLCSDGLYQSMAADALGAALSLPSISLTLEQLFRQALKGPARDNLSAVVIRR</sequence>
<evidence type="ECO:0000259" key="1">
    <source>
        <dbReference type="PROSITE" id="PS51746"/>
    </source>
</evidence>
<gene>
    <name evidence="2" type="ORF">CXK94_20540</name>
</gene>
<evidence type="ECO:0000313" key="3">
    <source>
        <dbReference type="Proteomes" id="UP000236023"/>
    </source>
</evidence>
<proteinExistence type="predicted"/>
<dbReference type="InterPro" id="IPR036457">
    <property type="entry name" value="PPM-type-like_dom_sf"/>
</dbReference>
<dbReference type="Proteomes" id="UP000236023">
    <property type="component" value="Unassembled WGS sequence"/>
</dbReference>
<reference evidence="2 3" key="1">
    <citation type="submission" date="2018-01" db="EMBL/GenBank/DDBJ databases">
        <title>Denitrification phenotypes of diverse strains of Pseudomonas stutzeri.</title>
        <authorList>
            <person name="Milligan D.A."/>
            <person name="Bergaust L."/>
            <person name="Bakken L.R."/>
            <person name="Frostegard A."/>
        </authorList>
    </citation>
    <scope>NUCLEOTIDE SEQUENCE [LARGE SCALE GENOMIC DNA]</scope>
    <source>
        <strain evidence="2 3">24a75</strain>
    </source>
</reference>
<feature type="domain" description="PPM-type phosphatase" evidence="1">
    <location>
        <begin position="9"/>
        <end position="242"/>
    </location>
</feature>
<protein>
    <submittedName>
        <fullName evidence="2">Protein phosphatase</fullName>
    </submittedName>
</protein>
<dbReference type="Gene3D" id="3.60.40.10">
    <property type="entry name" value="PPM-type phosphatase domain"/>
    <property type="match status" value="1"/>
</dbReference>
<accession>A0A2N8SRU5</accession>
<evidence type="ECO:0000313" key="2">
    <source>
        <dbReference type="EMBL" id="PNG05218.1"/>
    </source>
</evidence>
<dbReference type="InterPro" id="IPR015655">
    <property type="entry name" value="PP2C"/>
</dbReference>
<dbReference type="RefSeq" id="WP_102895695.1">
    <property type="nucleotide sequence ID" value="NZ_JAMOHU010000046.1"/>
</dbReference>
<dbReference type="PANTHER" id="PTHR13832:SF827">
    <property type="entry name" value="PROTEIN PHOSPHATASE 1L"/>
    <property type="match status" value="1"/>
</dbReference>
<dbReference type="PROSITE" id="PS51746">
    <property type="entry name" value="PPM_2"/>
    <property type="match status" value="1"/>
</dbReference>
<dbReference type="Pfam" id="PF13672">
    <property type="entry name" value="PP2C_2"/>
    <property type="match status" value="1"/>
</dbReference>
<dbReference type="SMART" id="SM00332">
    <property type="entry name" value="PP2Cc"/>
    <property type="match status" value="1"/>
</dbReference>
<organism evidence="2 3">
    <name type="scientific">Stutzerimonas stutzeri</name>
    <name type="common">Pseudomonas stutzeri</name>
    <dbReference type="NCBI Taxonomy" id="316"/>
    <lineage>
        <taxon>Bacteria</taxon>
        <taxon>Pseudomonadati</taxon>
        <taxon>Pseudomonadota</taxon>
        <taxon>Gammaproteobacteria</taxon>
        <taxon>Pseudomonadales</taxon>
        <taxon>Pseudomonadaceae</taxon>
        <taxon>Stutzerimonas</taxon>
    </lineage>
</organism>
<name>A0A2N8SRU5_STUST</name>
<dbReference type="AlphaFoldDB" id="A0A2N8SRU5"/>